<feature type="transmembrane region" description="Helical" evidence="1">
    <location>
        <begin position="102"/>
        <end position="120"/>
    </location>
</feature>
<evidence type="ECO:0000256" key="1">
    <source>
        <dbReference type="SAM" id="Phobius"/>
    </source>
</evidence>
<gene>
    <name evidence="2" type="ORF">KYD98_07570</name>
</gene>
<dbReference type="Proteomes" id="UP001519921">
    <property type="component" value="Unassembled WGS sequence"/>
</dbReference>
<evidence type="ECO:0000313" key="3">
    <source>
        <dbReference type="Proteomes" id="UP001519921"/>
    </source>
</evidence>
<dbReference type="NCBIfam" id="TIGR04086">
    <property type="entry name" value="TIGR04086_membr"/>
    <property type="match status" value="1"/>
</dbReference>
<organism evidence="2 3">
    <name type="scientific">Clostridium weizhouense</name>
    <dbReference type="NCBI Taxonomy" id="2859781"/>
    <lineage>
        <taxon>Bacteria</taxon>
        <taxon>Bacillati</taxon>
        <taxon>Bacillota</taxon>
        <taxon>Clostridia</taxon>
        <taxon>Eubacteriales</taxon>
        <taxon>Clostridiaceae</taxon>
        <taxon>Clostridium</taxon>
    </lineage>
</organism>
<feature type="transmembrane region" description="Helical" evidence="1">
    <location>
        <begin position="69"/>
        <end position="90"/>
    </location>
</feature>
<feature type="transmembrane region" description="Helical" evidence="1">
    <location>
        <begin position="12"/>
        <end position="35"/>
    </location>
</feature>
<proteinExistence type="predicted"/>
<protein>
    <submittedName>
        <fullName evidence="2">TIGR04086 family membrane protein</fullName>
    </submittedName>
</protein>
<comment type="caution">
    <text evidence="2">The sequence shown here is derived from an EMBL/GenBank/DDBJ whole genome shotgun (WGS) entry which is preliminary data.</text>
</comment>
<evidence type="ECO:0000313" key="2">
    <source>
        <dbReference type="EMBL" id="MBW6409949.1"/>
    </source>
</evidence>
<accession>A0ABS7AMS5</accession>
<keyword evidence="3" id="KW-1185">Reference proteome</keyword>
<keyword evidence="1" id="KW-1133">Transmembrane helix</keyword>
<name>A0ABS7AMS5_9CLOT</name>
<feature type="transmembrane region" description="Helical" evidence="1">
    <location>
        <begin position="41"/>
        <end position="62"/>
    </location>
</feature>
<dbReference type="EMBL" id="JAHXPT010000004">
    <property type="protein sequence ID" value="MBW6409949.1"/>
    <property type="molecule type" value="Genomic_DNA"/>
</dbReference>
<keyword evidence="1" id="KW-0812">Transmembrane</keyword>
<dbReference type="Pfam" id="PF12670">
    <property type="entry name" value="DUF3792"/>
    <property type="match status" value="1"/>
</dbReference>
<reference evidence="2 3" key="1">
    <citation type="submission" date="2021-07" db="EMBL/GenBank/DDBJ databases">
        <title>Clostridium weizhouense sp. nov., an anaerobic bacterium isolated from activated sludge of Petroleum wastewater.</title>
        <authorList>
            <person name="Li Q."/>
        </authorList>
    </citation>
    <scope>NUCLEOTIDE SEQUENCE [LARGE SCALE GENOMIC DNA]</scope>
    <source>
        <strain evidence="2 3">YB-6</strain>
    </source>
</reference>
<dbReference type="InterPro" id="IPR023804">
    <property type="entry name" value="DUF3792_TM"/>
</dbReference>
<dbReference type="RefSeq" id="WP_219779005.1">
    <property type="nucleotide sequence ID" value="NZ_JAHXPT010000004.1"/>
</dbReference>
<sequence>MESNNYVKSVFKGLCGALILSLIGVIILSIFMKIIDFTPSIFSMIYVIISLVSLAIGSIIGAKANSSKGWLVGLGIGLSYYLVLFILSSYIGGAITFKIFDFAKFAISMVVGLLAGMLGINI</sequence>
<keyword evidence="1" id="KW-0472">Membrane</keyword>